<evidence type="ECO:0000256" key="2">
    <source>
        <dbReference type="ARBA" id="ARBA00023015"/>
    </source>
</evidence>
<dbReference type="EMBL" id="VSZS01000060">
    <property type="protein sequence ID" value="TYR33232.1"/>
    <property type="molecule type" value="Genomic_DNA"/>
</dbReference>
<organism evidence="6 7">
    <name type="scientific">Neoaquamicrobium microcysteis</name>
    <dbReference type="NCBI Taxonomy" id="2682781"/>
    <lineage>
        <taxon>Bacteria</taxon>
        <taxon>Pseudomonadati</taxon>
        <taxon>Pseudomonadota</taxon>
        <taxon>Alphaproteobacteria</taxon>
        <taxon>Hyphomicrobiales</taxon>
        <taxon>Phyllobacteriaceae</taxon>
        <taxon>Neoaquamicrobium</taxon>
    </lineage>
</organism>
<dbReference type="PANTHER" id="PTHR30419:SF8">
    <property type="entry name" value="NITROGEN ASSIMILATION TRANSCRIPTIONAL ACTIVATOR-RELATED"/>
    <property type="match status" value="1"/>
</dbReference>
<evidence type="ECO:0000313" key="6">
    <source>
        <dbReference type="EMBL" id="TYR33232.1"/>
    </source>
</evidence>
<accession>A0A5D4GYV6</accession>
<dbReference type="GO" id="GO:0003677">
    <property type="term" value="F:DNA binding"/>
    <property type="evidence" value="ECO:0007669"/>
    <property type="project" value="UniProtKB-KW"/>
</dbReference>
<sequence length="298" mass="32591">MNRINFKLVHAFVAVAEQRSFRRASEVLNRSQSGVSLQIRELESQLGVPLFHRTTRQVRLTAEGEKLLQHARRAMAEWDSGLSGIRESADMLRGTLSIACVPTVADTKLPSILKSFMSTYPGISMKVRELASDDLLEAVRRQEVDFGIGIEVERRNEFQFESLAIDAIYACGEPSFGLENRSHLTLEDLAGMPILLNARSTALRATLDAEIAASNLQIEIKYEVLHTHTALAFARAGLGVAILPGIALPALQNSTLSAVPIGSPNLTRTISIVAMRGTMLSPGATRLKNTVVEAFRRG</sequence>
<dbReference type="PROSITE" id="PS50931">
    <property type="entry name" value="HTH_LYSR"/>
    <property type="match status" value="1"/>
</dbReference>
<dbReference type="GO" id="GO:0005829">
    <property type="term" value="C:cytosol"/>
    <property type="evidence" value="ECO:0007669"/>
    <property type="project" value="TreeGrafter"/>
</dbReference>
<evidence type="ECO:0000313" key="7">
    <source>
        <dbReference type="Proteomes" id="UP000323258"/>
    </source>
</evidence>
<reference evidence="6 7" key="1">
    <citation type="submission" date="2019-08" db="EMBL/GenBank/DDBJ databases">
        <authorList>
            <person name="Seo Y.L."/>
        </authorList>
    </citation>
    <scope>NUCLEOTIDE SEQUENCE [LARGE SCALE GENOMIC DNA]</scope>
    <source>
        <strain evidence="6 7">MaA-C15</strain>
    </source>
</reference>
<dbReference type="Pfam" id="PF03466">
    <property type="entry name" value="LysR_substrate"/>
    <property type="match status" value="1"/>
</dbReference>
<dbReference type="RefSeq" id="WP_148914432.1">
    <property type="nucleotide sequence ID" value="NZ_VSZS01000060.1"/>
</dbReference>
<dbReference type="PRINTS" id="PR00039">
    <property type="entry name" value="HTHLYSR"/>
</dbReference>
<dbReference type="InterPro" id="IPR036390">
    <property type="entry name" value="WH_DNA-bd_sf"/>
</dbReference>
<dbReference type="PANTHER" id="PTHR30419">
    <property type="entry name" value="HTH-TYPE TRANSCRIPTIONAL REGULATOR YBHD"/>
    <property type="match status" value="1"/>
</dbReference>
<comment type="similarity">
    <text evidence="1">Belongs to the LysR transcriptional regulatory family.</text>
</comment>
<dbReference type="InterPro" id="IPR050950">
    <property type="entry name" value="HTH-type_LysR_regulators"/>
</dbReference>
<name>A0A5D4GYV6_9HYPH</name>
<dbReference type="Gene3D" id="1.10.10.10">
    <property type="entry name" value="Winged helix-like DNA-binding domain superfamily/Winged helix DNA-binding domain"/>
    <property type="match status" value="1"/>
</dbReference>
<dbReference type="InterPro" id="IPR000847">
    <property type="entry name" value="LysR_HTH_N"/>
</dbReference>
<dbReference type="GO" id="GO:0003700">
    <property type="term" value="F:DNA-binding transcription factor activity"/>
    <property type="evidence" value="ECO:0007669"/>
    <property type="project" value="InterPro"/>
</dbReference>
<dbReference type="SUPFAM" id="SSF46785">
    <property type="entry name" value="Winged helix' DNA-binding domain"/>
    <property type="match status" value="1"/>
</dbReference>
<dbReference type="Pfam" id="PF00126">
    <property type="entry name" value="HTH_1"/>
    <property type="match status" value="1"/>
</dbReference>
<dbReference type="SUPFAM" id="SSF53850">
    <property type="entry name" value="Periplasmic binding protein-like II"/>
    <property type="match status" value="1"/>
</dbReference>
<proteinExistence type="inferred from homology"/>
<dbReference type="CDD" id="cd08440">
    <property type="entry name" value="PBP2_LTTR_like_4"/>
    <property type="match status" value="1"/>
</dbReference>
<evidence type="ECO:0000256" key="1">
    <source>
        <dbReference type="ARBA" id="ARBA00009437"/>
    </source>
</evidence>
<keyword evidence="4" id="KW-0804">Transcription</keyword>
<dbReference type="InterPro" id="IPR036388">
    <property type="entry name" value="WH-like_DNA-bd_sf"/>
</dbReference>
<dbReference type="AlphaFoldDB" id="A0A5D4GYV6"/>
<evidence type="ECO:0000256" key="3">
    <source>
        <dbReference type="ARBA" id="ARBA00023125"/>
    </source>
</evidence>
<feature type="domain" description="HTH lysR-type" evidence="5">
    <location>
        <begin position="4"/>
        <end position="61"/>
    </location>
</feature>
<evidence type="ECO:0000259" key="5">
    <source>
        <dbReference type="PROSITE" id="PS50931"/>
    </source>
</evidence>
<dbReference type="InterPro" id="IPR005119">
    <property type="entry name" value="LysR_subst-bd"/>
</dbReference>
<dbReference type="FunFam" id="1.10.10.10:FF:000001">
    <property type="entry name" value="LysR family transcriptional regulator"/>
    <property type="match status" value="1"/>
</dbReference>
<protein>
    <submittedName>
        <fullName evidence="6">LysR family transcriptional regulator</fullName>
    </submittedName>
</protein>
<dbReference type="OrthoDB" id="9811588at2"/>
<keyword evidence="7" id="KW-1185">Reference proteome</keyword>
<comment type="caution">
    <text evidence="6">The sequence shown here is derived from an EMBL/GenBank/DDBJ whole genome shotgun (WGS) entry which is preliminary data.</text>
</comment>
<keyword evidence="3" id="KW-0238">DNA-binding</keyword>
<reference evidence="6 7" key="2">
    <citation type="submission" date="2019-09" db="EMBL/GenBank/DDBJ databases">
        <title>Mesorhizobium sp. MaA-C15 isolated from Microcystis aeruginosa.</title>
        <authorList>
            <person name="Jeong S.E."/>
            <person name="Jin H.M."/>
            <person name="Jeon C.O."/>
        </authorList>
    </citation>
    <scope>NUCLEOTIDE SEQUENCE [LARGE SCALE GENOMIC DNA]</scope>
    <source>
        <strain evidence="6 7">MaA-C15</strain>
    </source>
</reference>
<dbReference type="Proteomes" id="UP000323258">
    <property type="component" value="Unassembled WGS sequence"/>
</dbReference>
<gene>
    <name evidence="6" type="ORF">FY036_09285</name>
</gene>
<dbReference type="Gene3D" id="3.40.190.290">
    <property type="match status" value="1"/>
</dbReference>
<evidence type="ECO:0000256" key="4">
    <source>
        <dbReference type="ARBA" id="ARBA00023163"/>
    </source>
</evidence>
<keyword evidence="2" id="KW-0805">Transcription regulation</keyword>